<keyword evidence="1" id="KW-1133">Transmembrane helix</keyword>
<sequence length="497" mass="54975">MPGRGELLDRRWMIALLALAAAVPLVWPQVPPLVDVLGHMGRYHVELAIDRVPSLAAAFSFHWKLLGNLGADLLIVPLGTLFGVELGTKLIVLAIPPLTVVGMLWTAREVHGRVPPTALFALPLAYAYPFQFGFLNFSLSVAFAWNALALWIRLGRLGRARLRTVLFVPLSCLLWLTHMVGWGLLGLSAFGTEIVRRRRQGETIAHAAFFAGLSCVALALPLIPMVLLRSDSPTAATFDWFNWHAKIFWISTLLRDRWQLFDIASAWALLLIIGIAAILRRMDAKLAVAALLCLAIFVVMPRVAVGSAYADMRLLPFTCALALLAIRSEGRWIAVAALAFFAVRLAATTTSFALYDRSYRDELRALEHLPRGASVLSLVVRPCHDAWSTERLDHLPALAIVRRDAFTNDQWTVDSAQAMTVIKPGVGRYGTDPSQLVYPKNCRGEGSDLQQAVREFNRAAFDHVWVLNGRAGAPDLQPIWSNGHSTLYRVLRGKESE</sequence>
<proteinExistence type="predicted"/>
<reference evidence="2 3" key="1">
    <citation type="submission" date="2015-04" db="EMBL/GenBank/DDBJ databases">
        <title>Whole genome shotgun sequence of Sphingomonas changbaiensis NBRC 104936.</title>
        <authorList>
            <person name="Katano-Makiyama Y."/>
            <person name="Hosoyama A."/>
            <person name="Hashimoto M."/>
            <person name="Noguchi M."/>
            <person name="Tsuchikane K."/>
            <person name="Ohji S."/>
            <person name="Yamazoe A."/>
            <person name="Ichikawa N."/>
            <person name="Kimura A."/>
            <person name="Fujita N."/>
        </authorList>
    </citation>
    <scope>NUCLEOTIDE SEQUENCE [LARGE SCALE GENOMIC DNA]</scope>
    <source>
        <strain evidence="2 3">NBRC 104936</strain>
    </source>
</reference>
<evidence type="ECO:0000256" key="1">
    <source>
        <dbReference type="SAM" id="Phobius"/>
    </source>
</evidence>
<comment type="caution">
    <text evidence="2">The sequence shown here is derived from an EMBL/GenBank/DDBJ whole genome shotgun (WGS) entry which is preliminary data.</text>
</comment>
<accession>A0A0E9MU06</accession>
<keyword evidence="1" id="KW-0812">Transmembrane</keyword>
<keyword evidence="1" id="KW-0472">Membrane</keyword>
<feature type="transmembrane region" description="Helical" evidence="1">
    <location>
        <begin position="330"/>
        <end position="355"/>
    </location>
</feature>
<keyword evidence="3" id="KW-1185">Reference proteome</keyword>
<feature type="transmembrane region" description="Helical" evidence="1">
    <location>
        <begin position="286"/>
        <end position="310"/>
    </location>
</feature>
<evidence type="ECO:0000313" key="3">
    <source>
        <dbReference type="Proteomes" id="UP000033202"/>
    </source>
</evidence>
<feature type="transmembrane region" description="Helical" evidence="1">
    <location>
        <begin position="260"/>
        <end position="279"/>
    </location>
</feature>
<dbReference type="EMBL" id="BBWU01000052">
    <property type="protein sequence ID" value="GAO40891.1"/>
    <property type="molecule type" value="Genomic_DNA"/>
</dbReference>
<name>A0A0E9MU06_9SPHN</name>
<organism evidence="2 3">
    <name type="scientific">Sphingomonas changbaiensis NBRC 104936</name>
    <dbReference type="NCBI Taxonomy" id="1219043"/>
    <lineage>
        <taxon>Bacteria</taxon>
        <taxon>Pseudomonadati</taxon>
        <taxon>Pseudomonadota</taxon>
        <taxon>Alphaproteobacteria</taxon>
        <taxon>Sphingomonadales</taxon>
        <taxon>Sphingomonadaceae</taxon>
        <taxon>Sphingomonas</taxon>
    </lineage>
</organism>
<dbReference type="RefSeq" id="WP_046349665.1">
    <property type="nucleotide sequence ID" value="NZ_BBWU01000052.1"/>
</dbReference>
<dbReference type="OrthoDB" id="7293882at2"/>
<dbReference type="AlphaFoldDB" id="A0A0E9MU06"/>
<feature type="transmembrane region" description="Helical" evidence="1">
    <location>
        <begin position="12"/>
        <end position="30"/>
    </location>
</feature>
<dbReference type="Proteomes" id="UP000033202">
    <property type="component" value="Unassembled WGS sequence"/>
</dbReference>
<evidence type="ECO:0008006" key="4">
    <source>
        <dbReference type="Google" id="ProtNLM"/>
    </source>
</evidence>
<feature type="transmembrane region" description="Helical" evidence="1">
    <location>
        <begin position="204"/>
        <end position="228"/>
    </location>
</feature>
<protein>
    <recommendedName>
        <fullName evidence="4">Glycosyltransferase RgtA/B/C/D-like domain-containing protein</fullName>
    </recommendedName>
</protein>
<dbReference type="STRING" id="1219043.SCH01S_52_00740"/>
<feature type="transmembrane region" description="Helical" evidence="1">
    <location>
        <begin position="164"/>
        <end position="184"/>
    </location>
</feature>
<gene>
    <name evidence="2" type="ORF">SCH01S_52_00740</name>
</gene>
<feature type="transmembrane region" description="Helical" evidence="1">
    <location>
        <begin position="128"/>
        <end position="152"/>
    </location>
</feature>
<evidence type="ECO:0000313" key="2">
    <source>
        <dbReference type="EMBL" id="GAO40891.1"/>
    </source>
</evidence>